<dbReference type="PANTHER" id="PTHR38248:SF2">
    <property type="entry name" value="FUNK1 11"/>
    <property type="match status" value="1"/>
</dbReference>
<organism evidence="3 4">
    <name type="scientific">Candolleomyces eurysporus</name>
    <dbReference type="NCBI Taxonomy" id="2828524"/>
    <lineage>
        <taxon>Eukaryota</taxon>
        <taxon>Fungi</taxon>
        <taxon>Dikarya</taxon>
        <taxon>Basidiomycota</taxon>
        <taxon>Agaricomycotina</taxon>
        <taxon>Agaricomycetes</taxon>
        <taxon>Agaricomycetidae</taxon>
        <taxon>Agaricales</taxon>
        <taxon>Agaricineae</taxon>
        <taxon>Psathyrellaceae</taxon>
        <taxon>Candolleomyces</taxon>
    </lineage>
</organism>
<feature type="region of interest" description="Disordered" evidence="1">
    <location>
        <begin position="52"/>
        <end position="85"/>
    </location>
</feature>
<evidence type="ECO:0000313" key="3">
    <source>
        <dbReference type="EMBL" id="KAJ2926789.1"/>
    </source>
</evidence>
<dbReference type="PROSITE" id="PS00109">
    <property type="entry name" value="PROTEIN_KINASE_TYR"/>
    <property type="match status" value="1"/>
</dbReference>
<dbReference type="InterPro" id="IPR011009">
    <property type="entry name" value="Kinase-like_dom_sf"/>
</dbReference>
<dbReference type="Pfam" id="PF17667">
    <property type="entry name" value="Pkinase_fungal"/>
    <property type="match status" value="2"/>
</dbReference>
<accession>A0A9W8J5P8</accession>
<sequence>MSSDPPVSYPSALGDRGPLQLLAHGASQASVEFESNDDDIDEIQEALVLVDEEASDSDSSVTIPIPKTPDHNASKSAAAETVPTPSQSADARVLYTCPLIHQPWTPACGSKNVIQTFIENQDTCTPMAFTTNGALDIKTSHDLNNLLKQELKGGIEVSGDWAHSLYLDVADLKMIEDYLQTSGMYNNGRWAIEEPGAEVDLYNPWRSVINSILRFFGIGGRREAIDTHGMRLKHTSDPLDPNPAPHSSSPDISVVGYGSSFVQPSRDKKIGFENMASFFDGKLDDKAGNLSEHLVQMGCYARQIFAQQPNRFFVRGLVVSHQRARLFHFDRSGAQYTALFNIHEYPRTITLACTGLPAMGGVRARGILRTVGTDKQIVEHDLLGDPISSRGSVCGRGTVCWPVKDRASGKKLLVKDYWMSEGRQLEVDLLKEIKGLPGVCQMVSYEEGRGETKDYRGNVESFPPEKFHNRIAIRIILELHGKTIDRFKSAKELLGALRDAIGAHYQLVSMGIIHRDLSHTNILIGPNSKKIGFRGILIDFDMGIKVGRTIAERLGDFRTGHPVFYSLMTWDSFMKGVDRPAHDYLDDIEVFFWIFCFLIFMRKANGEKAETKTIQNLILGWCLVNTPQLAYSVKSTFLRRTMDVNEVKLSLDESWHSICEDLFVNFKDYVRKIDEQREPLQNKKMEPFLDGTIPNRFSPVLKDHDTHYTYILSLFDDALKKAEQAAKVPRVAAVPPQDRVRTYSLNLPPPGLSQLRSQLIRGSKRRSEDTESVLEETPTRLKRYKAPGGQIATSIQFAPLAEQTASGPSTSNQG</sequence>
<name>A0A9W8J5P8_9AGAR</name>
<dbReference type="Gene3D" id="1.10.510.10">
    <property type="entry name" value="Transferase(Phosphotransferase) domain 1"/>
    <property type="match status" value="1"/>
</dbReference>
<dbReference type="InterPro" id="IPR008266">
    <property type="entry name" value="Tyr_kinase_AS"/>
</dbReference>
<evidence type="ECO:0000313" key="4">
    <source>
        <dbReference type="Proteomes" id="UP001140091"/>
    </source>
</evidence>
<proteinExistence type="predicted"/>
<evidence type="ECO:0000259" key="2">
    <source>
        <dbReference type="Pfam" id="PF17667"/>
    </source>
</evidence>
<feature type="non-terminal residue" evidence="3">
    <location>
        <position position="814"/>
    </location>
</feature>
<comment type="caution">
    <text evidence="3">The sequence shown here is derived from an EMBL/GenBank/DDBJ whole genome shotgun (WGS) entry which is preliminary data.</text>
</comment>
<dbReference type="OrthoDB" id="5584477at2759"/>
<dbReference type="GO" id="GO:0004672">
    <property type="term" value="F:protein kinase activity"/>
    <property type="evidence" value="ECO:0007669"/>
    <property type="project" value="InterPro"/>
</dbReference>
<dbReference type="PANTHER" id="PTHR38248">
    <property type="entry name" value="FUNK1 6"/>
    <property type="match status" value="1"/>
</dbReference>
<evidence type="ECO:0000256" key="1">
    <source>
        <dbReference type="SAM" id="MobiDB-lite"/>
    </source>
</evidence>
<dbReference type="SUPFAM" id="SSF56112">
    <property type="entry name" value="Protein kinase-like (PK-like)"/>
    <property type="match status" value="1"/>
</dbReference>
<gene>
    <name evidence="3" type="ORF">H1R20_g10293</name>
</gene>
<dbReference type="EMBL" id="JANBPK010001046">
    <property type="protein sequence ID" value="KAJ2926789.1"/>
    <property type="molecule type" value="Genomic_DNA"/>
</dbReference>
<feature type="domain" description="Fungal-type protein kinase" evidence="2">
    <location>
        <begin position="266"/>
        <end position="448"/>
    </location>
</feature>
<dbReference type="Proteomes" id="UP001140091">
    <property type="component" value="Unassembled WGS sequence"/>
</dbReference>
<keyword evidence="4" id="KW-1185">Reference proteome</keyword>
<dbReference type="InterPro" id="IPR040976">
    <property type="entry name" value="Pkinase_fungal"/>
</dbReference>
<reference evidence="3" key="1">
    <citation type="submission" date="2022-06" db="EMBL/GenBank/DDBJ databases">
        <title>Genome Sequence of Candolleomyces eurysporus.</title>
        <authorList>
            <person name="Buettner E."/>
        </authorList>
    </citation>
    <scope>NUCLEOTIDE SEQUENCE</scope>
    <source>
        <strain evidence="3">VTCC 930004</strain>
    </source>
</reference>
<protein>
    <recommendedName>
        <fullName evidence="2">Fungal-type protein kinase domain-containing protein</fullName>
    </recommendedName>
</protein>
<feature type="domain" description="Fungal-type protein kinase" evidence="2">
    <location>
        <begin position="465"/>
        <end position="598"/>
    </location>
</feature>
<dbReference type="AlphaFoldDB" id="A0A9W8J5P8"/>